<organism evidence="2 3">
    <name type="scientific">Punica granatum</name>
    <name type="common">Pomegranate</name>
    <dbReference type="NCBI Taxonomy" id="22663"/>
    <lineage>
        <taxon>Eukaryota</taxon>
        <taxon>Viridiplantae</taxon>
        <taxon>Streptophyta</taxon>
        <taxon>Embryophyta</taxon>
        <taxon>Tracheophyta</taxon>
        <taxon>Spermatophyta</taxon>
        <taxon>Magnoliopsida</taxon>
        <taxon>eudicotyledons</taxon>
        <taxon>Gunneridae</taxon>
        <taxon>Pentapetalae</taxon>
        <taxon>rosids</taxon>
        <taxon>malvids</taxon>
        <taxon>Myrtales</taxon>
        <taxon>Lythraceae</taxon>
        <taxon>Punica</taxon>
    </lineage>
</organism>
<keyword evidence="1" id="KW-1133">Transmembrane helix</keyword>
<feature type="transmembrane region" description="Helical" evidence="1">
    <location>
        <begin position="12"/>
        <end position="34"/>
    </location>
</feature>
<name>A0A218XYA7_PUNGR</name>
<dbReference type="EMBL" id="MTKT01000666">
    <property type="protein sequence ID" value="OWM89626.1"/>
    <property type="molecule type" value="Genomic_DNA"/>
</dbReference>
<keyword evidence="1" id="KW-0472">Membrane</keyword>
<proteinExistence type="predicted"/>
<reference evidence="3" key="1">
    <citation type="journal article" date="2017" name="Plant J.">
        <title>The pomegranate (Punica granatum L.) genome and the genomics of punicalagin biosynthesis.</title>
        <authorList>
            <person name="Qin G."/>
            <person name="Xu C."/>
            <person name="Ming R."/>
            <person name="Tang H."/>
            <person name="Guyot R."/>
            <person name="Kramer E.M."/>
            <person name="Hu Y."/>
            <person name="Yi X."/>
            <person name="Qi Y."/>
            <person name="Xu X."/>
            <person name="Gao Z."/>
            <person name="Pan H."/>
            <person name="Jian J."/>
            <person name="Tian Y."/>
            <person name="Yue Z."/>
            <person name="Xu Y."/>
        </authorList>
    </citation>
    <scope>NUCLEOTIDE SEQUENCE [LARGE SCALE GENOMIC DNA]</scope>
    <source>
        <strain evidence="3">cv. Dabenzi</strain>
    </source>
</reference>
<gene>
    <name evidence="2" type="ORF">CDL15_Pgr024374</name>
</gene>
<keyword evidence="1" id="KW-0812">Transmembrane</keyword>
<feature type="transmembrane region" description="Helical" evidence="1">
    <location>
        <begin position="55"/>
        <end position="73"/>
    </location>
</feature>
<evidence type="ECO:0000256" key="1">
    <source>
        <dbReference type="SAM" id="Phobius"/>
    </source>
</evidence>
<sequence length="81" mass="9478">MTRGMNNFVLVVYSNFPAFFIPLPCCILFYRYCFRGPVAVLNHLSGHRKRALPKLTLPAFSKIFLLAFLRYIIRTTRQHIS</sequence>
<comment type="caution">
    <text evidence="2">The sequence shown here is derived from an EMBL/GenBank/DDBJ whole genome shotgun (WGS) entry which is preliminary data.</text>
</comment>
<evidence type="ECO:0000313" key="2">
    <source>
        <dbReference type="EMBL" id="OWM89626.1"/>
    </source>
</evidence>
<evidence type="ECO:0000313" key="3">
    <source>
        <dbReference type="Proteomes" id="UP000197138"/>
    </source>
</evidence>
<accession>A0A218XYA7</accession>
<dbReference type="AlphaFoldDB" id="A0A218XYA7"/>
<protein>
    <submittedName>
        <fullName evidence="2">Uncharacterized protein</fullName>
    </submittedName>
</protein>
<dbReference type="Proteomes" id="UP000197138">
    <property type="component" value="Unassembled WGS sequence"/>
</dbReference>